<dbReference type="Proteomes" id="UP000807159">
    <property type="component" value="Chromosome 1"/>
</dbReference>
<dbReference type="AlphaFoldDB" id="A0A8T2ZLC7"/>
<protein>
    <submittedName>
        <fullName evidence="1">Uncharacterized protein</fullName>
    </submittedName>
</protein>
<comment type="caution">
    <text evidence="1">The sequence shown here is derived from an EMBL/GenBank/DDBJ whole genome shotgun (WGS) entry which is preliminary data.</text>
</comment>
<dbReference type="EMBL" id="JACEGQ020000001">
    <property type="protein sequence ID" value="KAH8518129.1"/>
    <property type="molecule type" value="Genomic_DNA"/>
</dbReference>
<evidence type="ECO:0000313" key="2">
    <source>
        <dbReference type="Proteomes" id="UP000807159"/>
    </source>
</evidence>
<name>A0A8T2ZLC7_POPDE</name>
<sequence length="109" mass="12651">MGSWTSLCLGYCWRKKAALRLMVKTLGLWPVKLRWRRRCCKVRLGEGWISNEDRRREEGEGLLRENRLRERGKSVEVGAFRWLREERLRGENGGLCGEESLAGLGDGFP</sequence>
<keyword evidence="2" id="KW-1185">Reference proteome</keyword>
<gene>
    <name evidence="1" type="ORF">H0E87_000089</name>
</gene>
<accession>A0A8T2ZLC7</accession>
<organism evidence="1 2">
    <name type="scientific">Populus deltoides</name>
    <name type="common">Eastern poplar</name>
    <name type="synonym">Eastern cottonwood</name>
    <dbReference type="NCBI Taxonomy" id="3696"/>
    <lineage>
        <taxon>Eukaryota</taxon>
        <taxon>Viridiplantae</taxon>
        <taxon>Streptophyta</taxon>
        <taxon>Embryophyta</taxon>
        <taxon>Tracheophyta</taxon>
        <taxon>Spermatophyta</taxon>
        <taxon>Magnoliopsida</taxon>
        <taxon>eudicotyledons</taxon>
        <taxon>Gunneridae</taxon>
        <taxon>Pentapetalae</taxon>
        <taxon>rosids</taxon>
        <taxon>fabids</taxon>
        <taxon>Malpighiales</taxon>
        <taxon>Salicaceae</taxon>
        <taxon>Saliceae</taxon>
        <taxon>Populus</taxon>
    </lineage>
</organism>
<evidence type="ECO:0000313" key="1">
    <source>
        <dbReference type="EMBL" id="KAH8518129.1"/>
    </source>
</evidence>
<feature type="non-terminal residue" evidence="1">
    <location>
        <position position="109"/>
    </location>
</feature>
<proteinExistence type="predicted"/>
<reference evidence="1" key="1">
    <citation type="journal article" date="2021" name="J. Hered.">
        <title>Genome Assembly of Salicaceae Populus deltoides (Eastern Cottonwood) I-69 Based on Nanopore Sequencing and Hi-C Technologies.</title>
        <authorList>
            <person name="Bai S."/>
            <person name="Wu H."/>
            <person name="Zhang J."/>
            <person name="Pan Z."/>
            <person name="Zhao W."/>
            <person name="Li Z."/>
            <person name="Tong C."/>
        </authorList>
    </citation>
    <scope>NUCLEOTIDE SEQUENCE</scope>
    <source>
        <tissue evidence="1">Leaf</tissue>
    </source>
</reference>